<protein>
    <submittedName>
        <fullName evidence="1">Acetamidase/formamidase</fullName>
        <ecNumber evidence="1">3.5.1.49</ecNumber>
    </submittedName>
</protein>
<keyword evidence="2" id="KW-1185">Reference proteome</keyword>
<name>B5Y871_COPPD</name>
<dbReference type="Gene3D" id="2.60.120.580">
    <property type="entry name" value="Acetamidase/Formamidase-like domains"/>
    <property type="match status" value="2"/>
</dbReference>
<dbReference type="eggNOG" id="COG2421">
    <property type="taxonomic scope" value="Bacteria"/>
</dbReference>
<sequence length="435" mass="46649">MADKDFKPVVFVDKFTEGVLDPNEEMEYFVQDGGYIVANTAPGCWGPMLTPKLKGGHEVTKPVYVEGAEVGDSVAIYIKDLQVTSIATSSGKDVVIEGRYEGDPFVAKRCPSCGTERPETRIEGTGPDAIRCAVCGADVAAFKFENGYTIVFDHEKGIGITVSEEIARAIGENPRYYMQTPANSVQNPVVVLAPHDLVGTVARMRPFLGQLGSTPSIPFPDSHNAGDFGQLLIGATHEYGMTKEQLDEHRTDGHMDVNMTRKGAVVIVPVKVKGAGIYLGDMHAMQGNGEIAGHTTDVAGIATVQVKVLKGVTVEGPIIVPNEDDLPPMAKPFTDEEMDAAYVLAEQWGQNQIEESYPLCFVGTGATLNEATDNGLMRASRFLGIPYAEVLNRATITGAIGIGRLPGVATVTFLVPMELLDKKGLLDLVQDKYGG</sequence>
<dbReference type="KEGG" id="cpo:COPRO5265_0613"/>
<dbReference type="AlphaFoldDB" id="B5Y871"/>
<proteinExistence type="predicted"/>
<dbReference type="GO" id="GO:0004328">
    <property type="term" value="F:formamidase activity"/>
    <property type="evidence" value="ECO:0007669"/>
    <property type="project" value="UniProtKB-EC"/>
</dbReference>
<dbReference type="InterPro" id="IPR004304">
    <property type="entry name" value="FmdA_AmdA"/>
</dbReference>
<dbReference type="EC" id="3.5.1.49" evidence="1"/>
<dbReference type="OrthoDB" id="9811740at2"/>
<organism evidence="1 2">
    <name type="scientific">Coprothermobacter proteolyticus (strain ATCC 35245 / DSM 5265 / OCM 4 / BT)</name>
    <dbReference type="NCBI Taxonomy" id="309798"/>
    <lineage>
        <taxon>Bacteria</taxon>
        <taxon>Pseudomonadati</taxon>
        <taxon>Coprothermobacterota</taxon>
        <taxon>Coprothermobacteria</taxon>
        <taxon>Coprothermobacterales</taxon>
        <taxon>Coprothermobacteraceae</taxon>
        <taxon>Coprothermobacter</taxon>
    </lineage>
</organism>
<dbReference type="RefSeq" id="WP_012544713.1">
    <property type="nucleotide sequence ID" value="NC_011295.1"/>
</dbReference>
<dbReference type="Proteomes" id="UP000001732">
    <property type="component" value="Chromosome"/>
</dbReference>
<dbReference type="STRING" id="309798.COPRO5265_0613"/>
<evidence type="ECO:0000313" key="2">
    <source>
        <dbReference type="Proteomes" id="UP000001732"/>
    </source>
</evidence>
<dbReference type="PANTHER" id="PTHR31891">
    <property type="entry name" value="FORMAMIDASE C869.04-RELATED"/>
    <property type="match status" value="1"/>
</dbReference>
<reference evidence="1 2" key="2">
    <citation type="journal article" date="2014" name="Genome Announc.">
        <title>Complete Genome Sequence of Coprothermobacter proteolyticus DSM 5265.</title>
        <authorList>
            <person name="Alexiev A."/>
            <person name="Coil D.A."/>
            <person name="Badger J.H."/>
            <person name="Enticknap J."/>
            <person name="Ward N."/>
            <person name="Robb F.T."/>
            <person name="Eisen J.A."/>
        </authorList>
    </citation>
    <scope>NUCLEOTIDE SEQUENCE [LARGE SCALE GENOMIC DNA]</scope>
    <source>
        <strain evidence="2">ATCC 35245 / DSM 5265 / OCM 4 / BT</strain>
    </source>
</reference>
<reference evidence="2" key="1">
    <citation type="submission" date="2008-08" db="EMBL/GenBank/DDBJ databases">
        <title>The complete genome sequence of Coprothermobacter proteolyticus strain ATCC 5245 / DSM 5265 / BT.</title>
        <authorList>
            <person name="Dodson R.J."/>
            <person name="Durkin A.S."/>
            <person name="Wu M."/>
            <person name="Eisen J."/>
            <person name="Sutton G."/>
        </authorList>
    </citation>
    <scope>NUCLEOTIDE SEQUENCE [LARGE SCALE GENOMIC DNA]</scope>
    <source>
        <strain evidence="2">ATCC 35245 / DSM 5265 / OCM 4 / BT</strain>
    </source>
</reference>
<evidence type="ECO:0000313" key="1">
    <source>
        <dbReference type="EMBL" id="ACI18063.1"/>
    </source>
</evidence>
<gene>
    <name evidence="1" type="ordered locus">COPRO5265_0613</name>
</gene>
<accession>B5Y871</accession>
<dbReference type="PANTHER" id="PTHR31891:SF1">
    <property type="entry name" value="FORMAMIDASE C869.04-RELATED"/>
    <property type="match status" value="1"/>
</dbReference>
<dbReference type="EMBL" id="CP001145">
    <property type="protein sequence ID" value="ACI18063.1"/>
    <property type="molecule type" value="Genomic_DNA"/>
</dbReference>
<keyword evidence="1" id="KW-0378">Hydrolase</keyword>
<dbReference type="SUPFAM" id="SSF141130">
    <property type="entry name" value="Acetamidase/Formamidase-like"/>
    <property type="match status" value="1"/>
</dbReference>
<dbReference type="HOGENOM" id="CLU_537126_0_0_9"/>
<dbReference type="Pfam" id="PF03069">
    <property type="entry name" value="FmdA_AmdA"/>
    <property type="match status" value="1"/>
</dbReference>